<evidence type="ECO:0000313" key="4">
    <source>
        <dbReference type="Proteomes" id="UP000594262"/>
    </source>
</evidence>
<protein>
    <submittedName>
        <fullName evidence="3">Uncharacterized protein</fullName>
    </submittedName>
</protein>
<name>A0A7M5XEA8_9CNID</name>
<dbReference type="AlphaFoldDB" id="A0A7M5XEA8"/>
<dbReference type="FunFam" id="3.30.2450.30:FF:000003">
    <property type="entry name" value="Histone acetyltransferase"/>
    <property type="match status" value="1"/>
</dbReference>
<evidence type="ECO:0000256" key="2">
    <source>
        <dbReference type="ARBA" id="ARBA00023125"/>
    </source>
</evidence>
<dbReference type="Pfam" id="PF04845">
    <property type="entry name" value="PurA"/>
    <property type="match status" value="1"/>
</dbReference>
<dbReference type="Gene3D" id="3.10.450.700">
    <property type="match status" value="1"/>
</dbReference>
<dbReference type="PANTHER" id="PTHR12611">
    <property type="entry name" value="PUR-TRANSCRIPTIONAL ACTIVATOR"/>
    <property type="match status" value="1"/>
</dbReference>
<dbReference type="SMART" id="SM00712">
    <property type="entry name" value="PUR"/>
    <property type="match status" value="3"/>
</dbReference>
<dbReference type="PANTHER" id="PTHR12611:SF0">
    <property type="entry name" value="PURINE-RICH BINDING PROTEIN-ALPHA, ISOFORM B"/>
    <property type="match status" value="1"/>
</dbReference>
<proteinExistence type="inferred from homology"/>
<comment type="similarity">
    <text evidence="1">Belongs to the PUR DNA-binding protein family.</text>
</comment>
<evidence type="ECO:0000313" key="3">
    <source>
        <dbReference type="EnsemblMetazoa" id="CLYHEMP021916.1"/>
    </source>
</evidence>
<evidence type="ECO:0000256" key="1">
    <source>
        <dbReference type="ARBA" id="ARBA00009251"/>
    </source>
</evidence>
<dbReference type="GO" id="GO:0032422">
    <property type="term" value="F:purine-rich negative regulatory element binding"/>
    <property type="evidence" value="ECO:0007669"/>
    <property type="project" value="InterPro"/>
</dbReference>
<keyword evidence="4" id="KW-1185">Reference proteome</keyword>
<dbReference type="EnsemblMetazoa" id="CLYHEMT021916.1">
    <property type="protein sequence ID" value="CLYHEMP021916.1"/>
    <property type="gene ID" value="CLYHEMG021916"/>
</dbReference>
<organism evidence="3 4">
    <name type="scientific">Clytia hemisphaerica</name>
    <dbReference type="NCBI Taxonomy" id="252671"/>
    <lineage>
        <taxon>Eukaryota</taxon>
        <taxon>Metazoa</taxon>
        <taxon>Cnidaria</taxon>
        <taxon>Hydrozoa</taxon>
        <taxon>Hydroidolina</taxon>
        <taxon>Leptothecata</taxon>
        <taxon>Obeliida</taxon>
        <taxon>Clytiidae</taxon>
        <taxon>Clytia</taxon>
    </lineage>
</organism>
<dbReference type="OrthoDB" id="523901at2759"/>
<dbReference type="GO" id="GO:0000977">
    <property type="term" value="F:RNA polymerase II transcription regulatory region sequence-specific DNA binding"/>
    <property type="evidence" value="ECO:0007669"/>
    <property type="project" value="InterPro"/>
</dbReference>
<sequence>GCLQCLFLILKGGRGDDNEELATRTLRIQSKRYYVDVKQNNRGRFIKLVEGLPNGSKNRISFPMAIVGEVHDKLASFQEFYDKIDPDTERDPPEDGRLKSDDIRAAQRKIYFDLKENKRGVFLRISSTASYGASRQTIALPGEGIAQIKECLSDFLEEFGQDEQSSIDLPEFKEMRIERKRFYFDCGSNDRGAFLRISEVTSRYRSSITVPRQGLEKFTGIINDIMGQMDAK</sequence>
<reference evidence="3" key="1">
    <citation type="submission" date="2021-01" db="UniProtKB">
        <authorList>
            <consortium name="EnsemblMetazoa"/>
        </authorList>
    </citation>
    <scope>IDENTIFICATION</scope>
</reference>
<dbReference type="GO" id="GO:0005634">
    <property type="term" value="C:nucleus"/>
    <property type="evidence" value="ECO:0007669"/>
    <property type="project" value="TreeGrafter"/>
</dbReference>
<accession>A0A7M5XEA8</accession>
<dbReference type="InterPro" id="IPR006628">
    <property type="entry name" value="PUR-bd_fam"/>
</dbReference>
<keyword evidence="2" id="KW-0238">DNA-binding</keyword>
<dbReference type="Proteomes" id="UP000594262">
    <property type="component" value="Unplaced"/>
</dbReference>
<dbReference type="GO" id="GO:0000981">
    <property type="term" value="F:DNA-binding transcription factor activity, RNA polymerase II-specific"/>
    <property type="evidence" value="ECO:0007669"/>
    <property type="project" value="TreeGrafter"/>
</dbReference>
<dbReference type="Gene3D" id="3.30.2450.30">
    <property type="match status" value="1"/>
</dbReference>